<accession>A0A8H3ZL70</accession>
<feature type="domain" description="Methyltransferase type 12" evidence="3">
    <location>
        <begin position="60"/>
        <end position="172"/>
    </location>
</feature>
<dbReference type="AlphaFoldDB" id="A0A8H3ZL70"/>
<evidence type="ECO:0000256" key="1">
    <source>
        <dbReference type="ARBA" id="ARBA00038158"/>
    </source>
</evidence>
<comment type="similarity">
    <text evidence="1">Belongs to the methyltransferase superfamily. LaeA methyltransferase family.</text>
</comment>
<dbReference type="PANTHER" id="PTHR43591:SF110">
    <property type="entry name" value="RHODANESE DOMAIN-CONTAINING PROTEIN"/>
    <property type="match status" value="1"/>
</dbReference>
<keyword evidence="2" id="KW-0732">Signal</keyword>
<dbReference type="InterPro" id="IPR029063">
    <property type="entry name" value="SAM-dependent_MTases_sf"/>
</dbReference>
<evidence type="ECO:0000313" key="5">
    <source>
        <dbReference type="Proteomes" id="UP000434172"/>
    </source>
</evidence>
<dbReference type="GO" id="GO:0032259">
    <property type="term" value="P:methylation"/>
    <property type="evidence" value="ECO:0007669"/>
    <property type="project" value="UniProtKB-KW"/>
</dbReference>
<dbReference type="GO" id="GO:0008168">
    <property type="term" value="F:methyltransferase activity"/>
    <property type="evidence" value="ECO:0007669"/>
    <property type="project" value="UniProtKB-KW"/>
</dbReference>
<dbReference type="Proteomes" id="UP000434172">
    <property type="component" value="Unassembled WGS sequence"/>
</dbReference>
<reference evidence="4 5" key="1">
    <citation type="submission" date="2019-12" db="EMBL/GenBank/DDBJ databases">
        <title>A genome sequence resource for the geographically widespread anthracnose pathogen Colletotrichum asianum.</title>
        <authorList>
            <person name="Meng Y."/>
        </authorList>
    </citation>
    <scope>NUCLEOTIDE SEQUENCE [LARGE SCALE GENOMIC DNA]</scope>
    <source>
        <strain evidence="4 5">ICMP 18580</strain>
    </source>
</reference>
<evidence type="ECO:0000313" key="4">
    <source>
        <dbReference type="EMBL" id="KAF0323934.1"/>
    </source>
</evidence>
<dbReference type="Gene3D" id="3.40.50.150">
    <property type="entry name" value="Vaccinia Virus protein VP39"/>
    <property type="match status" value="1"/>
</dbReference>
<name>A0A8H3ZL70_9PEZI</name>
<dbReference type="EMBL" id="WOWK01000048">
    <property type="protein sequence ID" value="KAF0323934.1"/>
    <property type="molecule type" value="Genomic_DNA"/>
</dbReference>
<sequence>MGRAEFGNAIYFPLFLQWFYDTLVLGFICPRAWGCPEDVLQGHYSKHVSSLSAVPHPRLLDIGVGTGHFIEHAPLASGTTVILADINENPLAEARGRIKRTHKDVDADVVLADIFELGDDKTSSSVRLSDAGGNGSFDVISCMLLLHCLPGEGRRKGEAVARLCRLLKPGGAVVGATVLGSGVKHNAFGRLLMSVYNFSGVFHNERDSVGDIVQPLEAAFDKVEFRVVGTTLLFEAKSPRTPCAVYNF</sequence>
<comment type="caution">
    <text evidence="4">The sequence shown here is derived from an EMBL/GenBank/DDBJ whole genome shotgun (WGS) entry which is preliminary data.</text>
</comment>
<keyword evidence="4" id="KW-0489">Methyltransferase</keyword>
<gene>
    <name evidence="4" type="ORF">GQ607_008906</name>
</gene>
<dbReference type="Pfam" id="PF08242">
    <property type="entry name" value="Methyltransf_12"/>
    <property type="match status" value="1"/>
</dbReference>
<protein>
    <submittedName>
        <fullName evidence="4">Methyltransferase domain-containing protein</fullName>
    </submittedName>
</protein>
<feature type="chain" id="PRO_5034102932" evidence="2">
    <location>
        <begin position="35"/>
        <end position="248"/>
    </location>
</feature>
<organism evidence="4 5">
    <name type="scientific">Colletotrichum asianum</name>
    <dbReference type="NCBI Taxonomy" id="702518"/>
    <lineage>
        <taxon>Eukaryota</taxon>
        <taxon>Fungi</taxon>
        <taxon>Dikarya</taxon>
        <taxon>Ascomycota</taxon>
        <taxon>Pezizomycotina</taxon>
        <taxon>Sordariomycetes</taxon>
        <taxon>Hypocreomycetidae</taxon>
        <taxon>Glomerellales</taxon>
        <taxon>Glomerellaceae</taxon>
        <taxon>Colletotrichum</taxon>
        <taxon>Colletotrichum gloeosporioides species complex</taxon>
    </lineage>
</organism>
<dbReference type="SUPFAM" id="SSF53335">
    <property type="entry name" value="S-adenosyl-L-methionine-dependent methyltransferases"/>
    <property type="match status" value="1"/>
</dbReference>
<evidence type="ECO:0000256" key="2">
    <source>
        <dbReference type="SAM" id="SignalP"/>
    </source>
</evidence>
<dbReference type="InterPro" id="IPR013217">
    <property type="entry name" value="Methyltransf_12"/>
</dbReference>
<keyword evidence="5" id="KW-1185">Reference proteome</keyword>
<keyword evidence="4" id="KW-0808">Transferase</keyword>
<proteinExistence type="inferred from homology"/>
<dbReference type="CDD" id="cd02440">
    <property type="entry name" value="AdoMet_MTases"/>
    <property type="match status" value="1"/>
</dbReference>
<dbReference type="PANTHER" id="PTHR43591">
    <property type="entry name" value="METHYLTRANSFERASE"/>
    <property type="match status" value="1"/>
</dbReference>
<feature type="signal peptide" evidence="2">
    <location>
        <begin position="1"/>
        <end position="34"/>
    </location>
</feature>
<dbReference type="OrthoDB" id="10061782at2759"/>
<evidence type="ECO:0000259" key="3">
    <source>
        <dbReference type="Pfam" id="PF08242"/>
    </source>
</evidence>